<organism evidence="1 2">
    <name type="scientific">Saguinus oedipus</name>
    <name type="common">Cotton-top tamarin</name>
    <name type="synonym">Oedipomidas oedipus</name>
    <dbReference type="NCBI Taxonomy" id="9490"/>
    <lineage>
        <taxon>Eukaryota</taxon>
        <taxon>Metazoa</taxon>
        <taxon>Chordata</taxon>
        <taxon>Craniata</taxon>
        <taxon>Vertebrata</taxon>
        <taxon>Euteleostomi</taxon>
        <taxon>Mammalia</taxon>
        <taxon>Eutheria</taxon>
        <taxon>Euarchontoglires</taxon>
        <taxon>Primates</taxon>
        <taxon>Haplorrhini</taxon>
        <taxon>Platyrrhini</taxon>
        <taxon>Cebidae</taxon>
        <taxon>Callitrichinae</taxon>
        <taxon>Saguinus</taxon>
    </lineage>
</organism>
<proteinExistence type="predicted"/>
<protein>
    <submittedName>
        <fullName evidence="1">Uncharacterized protein</fullName>
    </submittedName>
</protein>
<feature type="non-terminal residue" evidence="1">
    <location>
        <position position="85"/>
    </location>
</feature>
<sequence length="85" mass="9417">MTTEWQFPAFIYNDCTHVGYATGFTSQTPAAVIRVRKLPVGFLPYPNTSHPLPAFQGLDQFLSWLVCDALNTPESAAVPIRAVMM</sequence>
<comment type="caution">
    <text evidence="1">The sequence shown here is derived from an EMBL/GenBank/DDBJ whole genome shotgun (WGS) entry which is preliminary data.</text>
</comment>
<gene>
    <name evidence="1" type="ORF">P7K49_028527</name>
</gene>
<keyword evidence="2" id="KW-1185">Reference proteome</keyword>
<name>A0ABQ9U4K8_SAGOE</name>
<dbReference type="Proteomes" id="UP001266305">
    <property type="component" value="Unassembled WGS sequence"/>
</dbReference>
<accession>A0ABQ9U4K8</accession>
<reference evidence="1 2" key="1">
    <citation type="submission" date="2023-05" db="EMBL/GenBank/DDBJ databases">
        <title>B98-5 Cell Line De Novo Hybrid Assembly: An Optical Mapping Approach.</title>
        <authorList>
            <person name="Kananen K."/>
            <person name="Auerbach J.A."/>
            <person name="Kautto E."/>
            <person name="Blachly J.S."/>
        </authorList>
    </citation>
    <scope>NUCLEOTIDE SEQUENCE [LARGE SCALE GENOMIC DNA]</scope>
    <source>
        <strain evidence="1">B95-8</strain>
        <tissue evidence="1">Cell line</tissue>
    </source>
</reference>
<evidence type="ECO:0000313" key="1">
    <source>
        <dbReference type="EMBL" id="KAK2091999.1"/>
    </source>
</evidence>
<evidence type="ECO:0000313" key="2">
    <source>
        <dbReference type="Proteomes" id="UP001266305"/>
    </source>
</evidence>
<dbReference type="EMBL" id="JASSZA010000015">
    <property type="protein sequence ID" value="KAK2091999.1"/>
    <property type="molecule type" value="Genomic_DNA"/>
</dbReference>